<keyword evidence="2" id="KW-1185">Reference proteome</keyword>
<dbReference type="EMBL" id="CM042053">
    <property type="protein sequence ID" value="KAI3714587.1"/>
    <property type="molecule type" value="Genomic_DNA"/>
</dbReference>
<dbReference type="Proteomes" id="UP001055879">
    <property type="component" value="Linkage Group LG07"/>
</dbReference>
<reference evidence="1 2" key="2">
    <citation type="journal article" date="2022" name="Mol. Ecol. Resour.">
        <title>The genomes of chicory, endive, great burdock and yacon provide insights into Asteraceae paleo-polyploidization history and plant inulin production.</title>
        <authorList>
            <person name="Fan W."/>
            <person name="Wang S."/>
            <person name="Wang H."/>
            <person name="Wang A."/>
            <person name="Jiang F."/>
            <person name="Liu H."/>
            <person name="Zhao H."/>
            <person name="Xu D."/>
            <person name="Zhang Y."/>
        </authorList>
    </citation>
    <scope>NUCLEOTIDE SEQUENCE [LARGE SCALE GENOMIC DNA]</scope>
    <source>
        <strain evidence="2">cv. Niubang</strain>
    </source>
</reference>
<accession>A0ACB9AWQ7</accession>
<evidence type="ECO:0000313" key="2">
    <source>
        <dbReference type="Proteomes" id="UP001055879"/>
    </source>
</evidence>
<name>A0ACB9AWQ7_ARCLA</name>
<reference evidence="2" key="1">
    <citation type="journal article" date="2022" name="Mol. Ecol. Resour.">
        <title>The genomes of chicory, endive, great burdock and yacon provide insights into Asteraceae palaeo-polyploidization history and plant inulin production.</title>
        <authorList>
            <person name="Fan W."/>
            <person name="Wang S."/>
            <person name="Wang H."/>
            <person name="Wang A."/>
            <person name="Jiang F."/>
            <person name="Liu H."/>
            <person name="Zhao H."/>
            <person name="Xu D."/>
            <person name="Zhang Y."/>
        </authorList>
    </citation>
    <scope>NUCLEOTIDE SEQUENCE [LARGE SCALE GENOMIC DNA]</scope>
    <source>
        <strain evidence="2">cv. Niubang</strain>
    </source>
</reference>
<protein>
    <submittedName>
        <fullName evidence="1">Uncharacterized protein</fullName>
    </submittedName>
</protein>
<sequence length="81" mass="9492">MSLQVFCFLLLTSLPFYNTFLKIDPYLLVLLFCCFFTTSLCKKKPYCPNNVIRLPFCRLSSSPPLFSFALFIFHHEILVKT</sequence>
<evidence type="ECO:0000313" key="1">
    <source>
        <dbReference type="EMBL" id="KAI3714587.1"/>
    </source>
</evidence>
<comment type="caution">
    <text evidence="1">The sequence shown here is derived from an EMBL/GenBank/DDBJ whole genome shotgun (WGS) entry which is preliminary data.</text>
</comment>
<organism evidence="1 2">
    <name type="scientific">Arctium lappa</name>
    <name type="common">Greater burdock</name>
    <name type="synonym">Lappa major</name>
    <dbReference type="NCBI Taxonomy" id="4217"/>
    <lineage>
        <taxon>Eukaryota</taxon>
        <taxon>Viridiplantae</taxon>
        <taxon>Streptophyta</taxon>
        <taxon>Embryophyta</taxon>
        <taxon>Tracheophyta</taxon>
        <taxon>Spermatophyta</taxon>
        <taxon>Magnoliopsida</taxon>
        <taxon>eudicotyledons</taxon>
        <taxon>Gunneridae</taxon>
        <taxon>Pentapetalae</taxon>
        <taxon>asterids</taxon>
        <taxon>campanulids</taxon>
        <taxon>Asterales</taxon>
        <taxon>Asteraceae</taxon>
        <taxon>Carduoideae</taxon>
        <taxon>Cardueae</taxon>
        <taxon>Arctiinae</taxon>
        <taxon>Arctium</taxon>
    </lineage>
</organism>
<gene>
    <name evidence="1" type="ORF">L6452_21544</name>
</gene>
<proteinExistence type="predicted"/>